<feature type="transmembrane region" description="Helical" evidence="1">
    <location>
        <begin position="165"/>
        <end position="189"/>
    </location>
</feature>
<evidence type="ECO:0000256" key="1">
    <source>
        <dbReference type="SAM" id="Phobius"/>
    </source>
</evidence>
<accession>A0A499V9X9</accession>
<organism evidence="3">
    <name type="scientific">Streptomyces avermitilis</name>
    <dbReference type="NCBI Taxonomy" id="33903"/>
    <lineage>
        <taxon>Bacteria</taxon>
        <taxon>Bacillati</taxon>
        <taxon>Actinomycetota</taxon>
        <taxon>Actinomycetes</taxon>
        <taxon>Kitasatosporales</taxon>
        <taxon>Streptomycetaceae</taxon>
        <taxon>Streptomyces</taxon>
    </lineage>
</organism>
<name>A0A499V9X9_STRAX</name>
<feature type="transmembrane region" description="Helical" evidence="1">
    <location>
        <begin position="49"/>
        <end position="70"/>
    </location>
</feature>
<feature type="transmembrane region" description="Helical" evidence="1">
    <location>
        <begin position="396"/>
        <end position="414"/>
    </location>
</feature>
<dbReference type="PROSITE" id="PS00018">
    <property type="entry name" value="EF_HAND_1"/>
    <property type="match status" value="1"/>
</dbReference>
<feature type="transmembrane region" description="Helical" evidence="1">
    <location>
        <begin position="540"/>
        <end position="558"/>
    </location>
</feature>
<dbReference type="AlphaFoldDB" id="A0A499V9X9"/>
<reference evidence="3" key="1">
    <citation type="submission" date="2019-04" db="EMBL/GenBank/DDBJ databases">
        <title>Draft genome sequences of Streptomyces avermitilis MC3.</title>
        <authorList>
            <person name="Komaki H."/>
            <person name="Tamura T."/>
            <person name="Hosoyama A."/>
        </authorList>
    </citation>
    <scope>NUCLEOTIDE SEQUENCE</scope>
    <source>
        <strain evidence="3">MC3</strain>
    </source>
</reference>
<evidence type="ECO:0000259" key="2">
    <source>
        <dbReference type="PROSITE" id="PS50222"/>
    </source>
</evidence>
<feature type="transmembrane region" description="Helical" evidence="1">
    <location>
        <begin position="195"/>
        <end position="217"/>
    </location>
</feature>
<feature type="transmembrane region" description="Helical" evidence="1">
    <location>
        <begin position="112"/>
        <end position="133"/>
    </location>
</feature>
<keyword evidence="1" id="KW-0812">Transmembrane</keyword>
<gene>
    <name evidence="3" type="ORF">SAVMC3_38520</name>
</gene>
<sequence>MNNPVQQPVLRLPESAVPDGCRPWDGAQAARWAGALPPGWTLAHLRMRLVFGGTCLGVIGAFWLTTLADLKPFVAALLPLQILWLLRRPEVARVSAPVLVVVLLLQRPGLPWVWSGPAVLLLIATWVAAAVRLHARGRQRERALAAAGGVTAGVPGADRRLERGAFLIGLGGVLTVLGAVLVVTSGLWQSGDDRLGSATVGCFVAGLGVTALASGVLGRRRAAALGRAPAPVLRVLVRDDAAADTEVFAADDVGALRPLFTVSLLDMDDDEDEDEDDVDGDGVVDEEELAALLKGLDTDVPGPLREAVLYGAPYDGAEVVVVSAAQEAGDPPLVERSTGPVRPLPEGAARRRIAAGKAKAGREARRQAVYEERRAVAVLAAVRDGGGPARRWSAGWLDRITVVAVVLWGCYALAGESGVWRYVIGAGLGLLGVCLLPGHLAWRITADAAGLWFRRLGRSRHIAWDHIRVVECKGTELRADSYRAGFEEWSVSGPRWPWLERKFGLIHPYERVAAEINAMWQDPALRPTAESGGPERGRGLWPVAVAIGVAWAAALVLLP</sequence>
<keyword evidence="1" id="KW-0472">Membrane</keyword>
<dbReference type="RefSeq" id="WP_010984774.1">
    <property type="nucleotide sequence ID" value="NZ_BAABTN010000009.1"/>
</dbReference>
<dbReference type="InterPro" id="IPR018247">
    <property type="entry name" value="EF_Hand_1_Ca_BS"/>
</dbReference>
<dbReference type="PROSITE" id="PS50222">
    <property type="entry name" value="EF_HAND_2"/>
    <property type="match status" value="1"/>
</dbReference>
<keyword evidence="1" id="KW-1133">Transmembrane helix</keyword>
<dbReference type="InterPro" id="IPR002048">
    <property type="entry name" value="EF_hand_dom"/>
</dbReference>
<dbReference type="GeneID" id="41540418"/>
<feature type="domain" description="EF-hand" evidence="2">
    <location>
        <begin position="277"/>
        <end position="299"/>
    </location>
</feature>
<feature type="transmembrane region" description="Helical" evidence="1">
    <location>
        <begin position="420"/>
        <end position="442"/>
    </location>
</feature>
<evidence type="ECO:0000313" key="3">
    <source>
        <dbReference type="EMBL" id="BBJ51223.1"/>
    </source>
</evidence>
<dbReference type="OMA" id="WVWRQPR"/>
<dbReference type="GO" id="GO:0005509">
    <property type="term" value="F:calcium ion binding"/>
    <property type="evidence" value="ECO:0007669"/>
    <property type="project" value="InterPro"/>
</dbReference>
<dbReference type="EMBL" id="AP019621">
    <property type="protein sequence ID" value="BBJ51223.1"/>
    <property type="molecule type" value="Genomic_DNA"/>
</dbReference>
<proteinExistence type="predicted"/>
<protein>
    <recommendedName>
        <fullName evidence="2">EF-hand domain-containing protein</fullName>
    </recommendedName>
</protein>